<comment type="caution">
    <text evidence="3">The sequence shown here is derived from an EMBL/GenBank/DDBJ whole genome shotgun (WGS) entry which is preliminary data.</text>
</comment>
<keyword evidence="2" id="KW-1133">Transmembrane helix</keyword>
<name>A0AAV0I5U4_9ROSI</name>
<dbReference type="InterPro" id="IPR039156">
    <property type="entry name" value="PHAF1/BROMI"/>
</dbReference>
<evidence type="ECO:0000313" key="4">
    <source>
        <dbReference type="Proteomes" id="UP001154282"/>
    </source>
</evidence>
<reference evidence="3" key="1">
    <citation type="submission" date="2022-08" db="EMBL/GenBank/DDBJ databases">
        <authorList>
            <person name="Gutierrez-Valencia J."/>
        </authorList>
    </citation>
    <scope>NUCLEOTIDE SEQUENCE</scope>
</reference>
<protein>
    <submittedName>
        <fullName evidence="3">Uncharacterized protein</fullName>
    </submittedName>
</protein>
<dbReference type="PANTHER" id="PTHR13465:SF2">
    <property type="entry name" value="PHAGOSOME ASSEMBLY FACTOR 1"/>
    <property type="match status" value="1"/>
</dbReference>
<evidence type="ECO:0000256" key="1">
    <source>
        <dbReference type="ARBA" id="ARBA00024339"/>
    </source>
</evidence>
<organism evidence="3 4">
    <name type="scientific">Linum tenue</name>
    <dbReference type="NCBI Taxonomy" id="586396"/>
    <lineage>
        <taxon>Eukaryota</taxon>
        <taxon>Viridiplantae</taxon>
        <taxon>Streptophyta</taxon>
        <taxon>Embryophyta</taxon>
        <taxon>Tracheophyta</taxon>
        <taxon>Spermatophyta</taxon>
        <taxon>Magnoliopsida</taxon>
        <taxon>eudicotyledons</taxon>
        <taxon>Gunneridae</taxon>
        <taxon>Pentapetalae</taxon>
        <taxon>rosids</taxon>
        <taxon>fabids</taxon>
        <taxon>Malpighiales</taxon>
        <taxon>Linaceae</taxon>
        <taxon>Linum</taxon>
    </lineage>
</organism>
<keyword evidence="2" id="KW-0472">Membrane</keyword>
<evidence type="ECO:0000313" key="3">
    <source>
        <dbReference type="EMBL" id="CAI0392924.1"/>
    </source>
</evidence>
<proteinExistence type="inferred from homology"/>
<dbReference type="Pfam" id="PF03676">
    <property type="entry name" value="PHAF1"/>
    <property type="match status" value="1"/>
</dbReference>
<evidence type="ECO:0000256" key="2">
    <source>
        <dbReference type="SAM" id="Phobius"/>
    </source>
</evidence>
<accession>A0AAV0I5U4</accession>
<dbReference type="InterPro" id="IPR005373">
    <property type="entry name" value="PHAF1"/>
</dbReference>
<dbReference type="PANTHER" id="PTHR13465">
    <property type="entry name" value="UPF0183 PROTEIN"/>
    <property type="match status" value="1"/>
</dbReference>
<feature type="non-terminal residue" evidence="3">
    <location>
        <position position="439"/>
    </location>
</feature>
<dbReference type="Proteomes" id="UP001154282">
    <property type="component" value="Unassembled WGS sequence"/>
</dbReference>
<gene>
    <name evidence="3" type="ORF">LITE_LOCUS7736</name>
</gene>
<sequence length="439" mass="50342">MRWSSSRVSKGEDLFVPETQKKPPLRKQNRQLKIAAFRISKHQMMQQHQRPRRRCEGTAMGAIVLDLRPGLGIGPFSLGMPICEAFAQIEQQPNIYDVVHVKYFDEEPLKLDIVISFPDHGFHLRFDPWSQRLRLVEIFDVKRLQMRYATSIIGGPSTLATFVAVYALFGPTFPGIYDKDRGVYTLFYPGLSFAFPIPGQYADCCQDREAELPLEFPDGTTPVTCRVCIYDGSSDKKVGVGSLLDKAVAPPLPAGSLYMEEVQVKLGEELFFSIGGQHIPFGASPQDVWTELGRPCGIHQKQTHKIKKFVLHSNYPGHADFNSYIKCNFVIQGNPRRLRSCSYPNPRFYKQPFWIHFCVWIPEHRLRGDEKWPYCYYNSFPVMTIESILACVPLFLFPAFHLQSLPCCSIQSWQILYSRTTKHIRDVAFVFNKALLKFV</sequence>
<dbReference type="EMBL" id="CAMGYJ010000003">
    <property type="protein sequence ID" value="CAI0392924.1"/>
    <property type="molecule type" value="Genomic_DNA"/>
</dbReference>
<feature type="transmembrane region" description="Helical" evidence="2">
    <location>
        <begin position="148"/>
        <end position="169"/>
    </location>
</feature>
<keyword evidence="2" id="KW-0812">Transmembrane</keyword>
<keyword evidence="4" id="KW-1185">Reference proteome</keyword>
<comment type="similarity">
    <text evidence="1">Belongs to the PHAF1 family.</text>
</comment>
<dbReference type="AlphaFoldDB" id="A0AAV0I5U4"/>